<dbReference type="InterPro" id="IPR013324">
    <property type="entry name" value="RNA_pol_sigma_r3/r4-like"/>
</dbReference>
<sequence>MKSIRQYWRKDNPFSLREALEDCVLGKTERGKSFVYKKYYGYVMAVVLRYMTVEMEAEEATNETFVKVFRKMDRFEMHEDDEVLEKTFRSWLARIAVNTSIDMLRSKKPLDFFEDTAMEDVKQHAVVIDDRLAVDDILKLLDKLPDVQRSIFNLFEIEGYSHEEIGAMLGIPESTSRTYLTRAKQRLRKLYVEQFTVSQNIPL</sequence>
<reference evidence="9" key="1">
    <citation type="journal article" date="2019" name="Int. J. Syst. Evol. Microbiol.">
        <title>The Global Catalogue of Microorganisms (GCM) 10K type strain sequencing project: providing services to taxonomists for standard genome sequencing and annotation.</title>
        <authorList>
            <consortium name="The Broad Institute Genomics Platform"/>
            <consortium name="The Broad Institute Genome Sequencing Center for Infectious Disease"/>
            <person name="Wu L."/>
            <person name="Ma J."/>
        </authorList>
    </citation>
    <scope>NUCLEOTIDE SEQUENCE [LARGE SCALE GENOMIC DNA]</scope>
    <source>
        <strain evidence="9">KCTC 22814</strain>
    </source>
</reference>
<feature type="domain" description="RNA polymerase sigma factor 70 region 4 type 2" evidence="7">
    <location>
        <begin position="136"/>
        <end position="187"/>
    </location>
</feature>
<evidence type="ECO:0000256" key="2">
    <source>
        <dbReference type="ARBA" id="ARBA00023015"/>
    </source>
</evidence>
<dbReference type="SUPFAM" id="SSF88659">
    <property type="entry name" value="Sigma3 and sigma4 domains of RNA polymerase sigma factors"/>
    <property type="match status" value="1"/>
</dbReference>
<gene>
    <name evidence="8" type="ORF">ACFS7Y_03510</name>
</gene>
<feature type="domain" description="RNA polymerase sigma-70 region 2" evidence="6">
    <location>
        <begin position="36"/>
        <end position="108"/>
    </location>
</feature>
<dbReference type="InterPro" id="IPR036388">
    <property type="entry name" value="WH-like_DNA-bd_sf"/>
</dbReference>
<evidence type="ECO:0000256" key="4">
    <source>
        <dbReference type="ARBA" id="ARBA00023125"/>
    </source>
</evidence>
<dbReference type="Proteomes" id="UP001597525">
    <property type="component" value="Unassembled WGS sequence"/>
</dbReference>
<dbReference type="PANTHER" id="PTHR43133">
    <property type="entry name" value="RNA POLYMERASE ECF-TYPE SIGMA FACTO"/>
    <property type="match status" value="1"/>
</dbReference>
<comment type="caution">
    <text evidence="8">The sequence shown here is derived from an EMBL/GenBank/DDBJ whole genome shotgun (WGS) entry which is preliminary data.</text>
</comment>
<dbReference type="InterPro" id="IPR007627">
    <property type="entry name" value="RNA_pol_sigma70_r2"/>
</dbReference>
<evidence type="ECO:0000313" key="9">
    <source>
        <dbReference type="Proteomes" id="UP001597525"/>
    </source>
</evidence>
<evidence type="ECO:0000259" key="6">
    <source>
        <dbReference type="Pfam" id="PF04542"/>
    </source>
</evidence>
<dbReference type="EMBL" id="JBHUPB010000003">
    <property type="protein sequence ID" value="MFD2966436.1"/>
    <property type="molecule type" value="Genomic_DNA"/>
</dbReference>
<proteinExistence type="inferred from homology"/>
<dbReference type="Gene3D" id="1.10.1740.10">
    <property type="match status" value="1"/>
</dbReference>
<evidence type="ECO:0000259" key="7">
    <source>
        <dbReference type="Pfam" id="PF08281"/>
    </source>
</evidence>
<comment type="similarity">
    <text evidence="1">Belongs to the sigma-70 factor family. ECF subfamily.</text>
</comment>
<dbReference type="InterPro" id="IPR013325">
    <property type="entry name" value="RNA_pol_sigma_r2"/>
</dbReference>
<evidence type="ECO:0000313" key="8">
    <source>
        <dbReference type="EMBL" id="MFD2966436.1"/>
    </source>
</evidence>
<keyword evidence="3" id="KW-0731">Sigma factor</keyword>
<evidence type="ECO:0000256" key="3">
    <source>
        <dbReference type="ARBA" id="ARBA00023082"/>
    </source>
</evidence>
<keyword evidence="4" id="KW-0238">DNA-binding</keyword>
<name>A0ABW6BE10_9SPHI</name>
<keyword evidence="2" id="KW-0805">Transcription regulation</keyword>
<dbReference type="InterPro" id="IPR013249">
    <property type="entry name" value="RNA_pol_sigma70_r4_t2"/>
</dbReference>
<dbReference type="RefSeq" id="WP_320184225.1">
    <property type="nucleotide sequence ID" value="NZ_CP138332.1"/>
</dbReference>
<keyword evidence="5" id="KW-0804">Transcription</keyword>
<protein>
    <submittedName>
        <fullName evidence="8">RNA polymerase sigma factor</fullName>
    </submittedName>
</protein>
<dbReference type="NCBIfam" id="TIGR02937">
    <property type="entry name" value="sigma70-ECF"/>
    <property type="match status" value="1"/>
</dbReference>
<evidence type="ECO:0000256" key="5">
    <source>
        <dbReference type="ARBA" id="ARBA00023163"/>
    </source>
</evidence>
<dbReference type="Gene3D" id="1.10.10.10">
    <property type="entry name" value="Winged helix-like DNA-binding domain superfamily/Winged helix DNA-binding domain"/>
    <property type="match status" value="1"/>
</dbReference>
<dbReference type="Pfam" id="PF04542">
    <property type="entry name" value="Sigma70_r2"/>
    <property type="match status" value="1"/>
</dbReference>
<organism evidence="8 9">
    <name type="scientific">Sphingobacterium bambusae</name>
    <dbReference type="NCBI Taxonomy" id="662858"/>
    <lineage>
        <taxon>Bacteria</taxon>
        <taxon>Pseudomonadati</taxon>
        <taxon>Bacteroidota</taxon>
        <taxon>Sphingobacteriia</taxon>
        <taxon>Sphingobacteriales</taxon>
        <taxon>Sphingobacteriaceae</taxon>
        <taxon>Sphingobacterium</taxon>
    </lineage>
</organism>
<dbReference type="PANTHER" id="PTHR43133:SF8">
    <property type="entry name" value="RNA POLYMERASE SIGMA FACTOR HI_1459-RELATED"/>
    <property type="match status" value="1"/>
</dbReference>
<accession>A0ABW6BE10</accession>
<dbReference type="InterPro" id="IPR039425">
    <property type="entry name" value="RNA_pol_sigma-70-like"/>
</dbReference>
<keyword evidence="9" id="KW-1185">Reference proteome</keyword>
<dbReference type="CDD" id="cd06171">
    <property type="entry name" value="Sigma70_r4"/>
    <property type="match status" value="1"/>
</dbReference>
<dbReference type="InterPro" id="IPR014284">
    <property type="entry name" value="RNA_pol_sigma-70_dom"/>
</dbReference>
<dbReference type="Pfam" id="PF08281">
    <property type="entry name" value="Sigma70_r4_2"/>
    <property type="match status" value="1"/>
</dbReference>
<dbReference type="SUPFAM" id="SSF88946">
    <property type="entry name" value="Sigma2 domain of RNA polymerase sigma factors"/>
    <property type="match status" value="1"/>
</dbReference>
<evidence type="ECO:0000256" key="1">
    <source>
        <dbReference type="ARBA" id="ARBA00010641"/>
    </source>
</evidence>